<reference evidence="1" key="1">
    <citation type="submission" date="2020-04" db="EMBL/GenBank/DDBJ databases">
        <authorList>
            <person name="Chiriac C."/>
            <person name="Salcher M."/>
            <person name="Ghai R."/>
            <person name="Kavagutti S V."/>
        </authorList>
    </citation>
    <scope>NUCLEOTIDE SEQUENCE</scope>
</reference>
<name>A0A6J5MKB2_9CAUD</name>
<sequence>MTLIPISIPPGVYRNGTELQAAGRWYDANLIRWHNGTMRPVGGWRVRNSVATNGIPRTTLAWRSNDGSRRLGVGTNTKLFSMTSAGVLVDITPTGFVPGPANGSDNTGYGSLTYGSYAYGTPRPDISPITEAATWSLDTWGEYLVACSTSDGKLYEWQLDDVAPVTLAAQITNSPTGCTGLAVTDERSIFALSADGNPRKVAWCDLENNTVWTASSTNLAGSFILTTPGKIMCARRVRGQMLVLTDVDAHTAQYVGAPFVYQFETAGRNCGIISRQAIAVLDNMAVWMGDRGFFIYDGYVKPLPSDVEDYVFSDLNGSQRSKIVCVPNTQFGEVWWFYPSSSSTEIDRYVSWNYTENHWSIGTLSRTCGIDKTVFNYPMMWTADGFVYDHEVAFVRPGAGAVYAETGPVQIGDGDRVLHINELIPDERTQGDVTATFYKKYYPNGIESSYGPYSLENPTSVRFNGRQISMRVDSARDVDWRVGIMRLNAIPGGRR</sequence>
<proteinExistence type="predicted"/>
<protein>
    <submittedName>
        <fullName evidence="1">Uncharacterized protein</fullName>
    </submittedName>
</protein>
<gene>
    <name evidence="1" type="ORF">UFOVP506_36</name>
</gene>
<dbReference type="SUPFAM" id="SSF63825">
    <property type="entry name" value="YWTD domain"/>
    <property type="match status" value="1"/>
</dbReference>
<accession>A0A6J5MKB2</accession>
<dbReference type="EMBL" id="LR796491">
    <property type="protein sequence ID" value="CAB4147615.1"/>
    <property type="molecule type" value="Genomic_DNA"/>
</dbReference>
<evidence type="ECO:0000313" key="1">
    <source>
        <dbReference type="EMBL" id="CAB4147615.1"/>
    </source>
</evidence>
<organism evidence="1">
    <name type="scientific">uncultured Caudovirales phage</name>
    <dbReference type="NCBI Taxonomy" id="2100421"/>
    <lineage>
        <taxon>Viruses</taxon>
        <taxon>Duplodnaviria</taxon>
        <taxon>Heunggongvirae</taxon>
        <taxon>Uroviricota</taxon>
        <taxon>Caudoviricetes</taxon>
        <taxon>Peduoviridae</taxon>
        <taxon>Maltschvirus</taxon>
        <taxon>Maltschvirus maltsch</taxon>
    </lineage>
</organism>